<organism evidence="3 4">
    <name type="scientific">Candolleomyces aberdarensis</name>
    <dbReference type="NCBI Taxonomy" id="2316362"/>
    <lineage>
        <taxon>Eukaryota</taxon>
        <taxon>Fungi</taxon>
        <taxon>Dikarya</taxon>
        <taxon>Basidiomycota</taxon>
        <taxon>Agaricomycotina</taxon>
        <taxon>Agaricomycetes</taxon>
        <taxon>Agaricomycetidae</taxon>
        <taxon>Agaricales</taxon>
        <taxon>Agaricineae</taxon>
        <taxon>Psathyrellaceae</taxon>
        <taxon>Candolleomyces</taxon>
    </lineage>
</organism>
<dbReference type="GO" id="GO:0016491">
    <property type="term" value="F:oxidoreductase activity"/>
    <property type="evidence" value="ECO:0007669"/>
    <property type="project" value="UniProtKB-KW"/>
</dbReference>
<accession>A0A4Q2DN19</accession>
<evidence type="ECO:0000313" key="3">
    <source>
        <dbReference type="EMBL" id="RXW21590.1"/>
    </source>
</evidence>
<protein>
    <recommendedName>
        <fullName evidence="2">NADP-dependent oxidoreductase domain-containing protein</fullName>
    </recommendedName>
</protein>
<dbReference type="Gene3D" id="3.20.20.100">
    <property type="entry name" value="NADP-dependent oxidoreductase domain"/>
    <property type="match status" value="1"/>
</dbReference>
<proteinExistence type="predicted"/>
<comment type="caution">
    <text evidence="3">The sequence shown here is derived from an EMBL/GenBank/DDBJ whole genome shotgun (WGS) entry which is preliminary data.</text>
</comment>
<sequence>MAPGQKTSMEYVRLGNSGLKVSKIILGCMSCDAGINTFDTANMYSNGESERILGGAIKEFNLPREEIVVLTKVYFSVKKDNKTAATAAPNWNDKNGYVNQHGVSRKHIFDSVKASLERLQLDDVLQCHRFDYNTPIEETMQALHDVVKAGYVRYIGMSSCHAYQFAQMQIDPLHLHGKPLQPLYREEEREMFPTLQLFGADAIPWSPLAQGLLTRPRDAEKTARSQTDIYTKGYGDNEGTRMIISSVEQIAKKYGVTMAQVSLARVMSRPGVTAPIVGTTSSLDNLKDLLGAVHVKLTDEDKKELEEAYQPRGLFGHT</sequence>
<dbReference type="InterPro" id="IPR023210">
    <property type="entry name" value="NADP_OxRdtase_dom"/>
</dbReference>
<dbReference type="PANTHER" id="PTHR43364">
    <property type="entry name" value="NADH-SPECIFIC METHYLGLYOXAL REDUCTASE-RELATED"/>
    <property type="match status" value="1"/>
</dbReference>
<dbReference type="AlphaFoldDB" id="A0A4Q2DN19"/>
<gene>
    <name evidence="3" type="ORF">EST38_g4272</name>
</gene>
<name>A0A4Q2DN19_9AGAR</name>
<keyword evidence="1" id="KW-0560">Oxidoreductase</keyword>
<dbReference type="SUPFAM" id="SSF51430">
    <property type="entry name" value="NAD(P)-linked oxidoreductase"/>
    <property type="match status" value="1"/>
</dbReference>
<evidence type="ECO:0000256" key="1">
    <source>
        <dbReference type="ARBA" id="ARBA00023002"/>
    </source>
</evidence>
<dbReference type="OrthoDB" id="48988at2759"/>
<dbReference type="Proteomes" id="UP000290288">
    <property type="component" value="Unassembled WGS sequence"/>
</dbReference>
<dbReference type="InterPro" id="IPR050523">
    <property type="entry name" value="AKR_Detox_Biosynth"/>
</dbReference>
<evidence type="ECO:0000259" key="2">
    <source>
        <dbReference type="Pfam" id="PF00248"/>
    </source>
</evidence>
<reference evidence="3 4" key="1">
    <citation type="submission" date="2019-01" db="EMBL/GenBank/DDBJ databases">
        <title>Draft genome sequence of Psathyrella aberdarensis IHI B618.</title>
        <authorList>
            <person name="Buettner E."/>
            <person name="Kellner H."/>
        </authorList>
    </citation>
    <scope>NUCLEOTIDE SEQUENCE [LARGE SCALE GENOMIC DNA]</scope>
    <source>
        <strain evidence="3 4">IHI B618</strain>
    </source>
</reference>
<dbReference type="EMBL" id="SDEE01000102">
    <property type="protein sequence ID" value="RXW21590.1"/>
    <property type="molecule type" value="Genomic_DNA"/>
</dbReference>
<dbReference type="PANTHER" id="PTHR43364:SF4">
    <property type="entry name" value="NAD(P)-LINKED OXIDOREDUCTASE SUPERFAMILY PROTEIN"/>
    <property type="match status" value="1"/>
</dbReference>
<dbReference type="Pfam" id="PF00248">
    <property type="entry name" value="Aldo_ket_red"/>
    <property type="match status" value="1"/>
</dbReference>
<dbReference type="CDD" id="cd19079">
    <property type="entry name" value="AKR_EcYajO-like"/>
    <property type="match status" value="1"/>
</dbReference>
<dbReference type="InterPro" id="IPR036812">
    <property type="entry name" value="NAD(P)_OxRdtase_dom_sf"/>
</dbReference>
<keyword evidence="4" id="KW-1185">Reference proteome</keyword>
<feature type="domain" description="NADP-dependent oxidoreductase" evidence="2">
    <location>
        <begin position="31"/>
        <end position="309"/>
    </location>
</feature>
<evidence type="ECO:0000313" key="4">
    <source>
        <dbReference type="Proteomes" id="UP000290288"/>
    </source>
</evidence>
<dbReference type="STRING" id="2316362.A0A4Q2DN19"/>